<name>A0A6A6SK05_9PLEO</name>
<dbReference type="AlphaFoldDB" id="A0A6A6SK05"/>
<dbReference type="EMBL" id="MU005296">
    <property type="protein sequence ID" value="KAF2646953.1"/>
    <property type="molecule type" value="Genomic_DNA"/>
</dbReference>
<protein>
    <submittedName>
        <fullName evidence="1">Uncharacterized protein</fullName>
    </submittedName>
</protein>
<accession>A0A6A6SK05</accession>
<keyword evidence="2" id="KW-1185">Reference proteome</keyword>
<proteinExistence type="predicted"/>
<gene>
    <name evidence="1" type="ORF">K491DRAFT_616098</name>
</gene>
<evidence type="ECO:0000313" key="2">
    <source>
        <dbReference type="Proteomes" id="UP000799324"/>
    </source>
</evidence>
<organism evidence="1 2">
    <name type="scientific">Lophiostoma macrostomum CBS 122681</name>
    <dbReference type="NCBI Taxonomy" id="1314788"/>
    <lineage>
        <taxon>Eukaryota</taxon>
        <taxon>Fungi</taxon>
        <taxon>Dikarya</taxon>
        <taxon>Ascomycota</taxon>
        <taxon>Pezizomycotina</taxon>
        <taxon>Dothideomycetes</taxon>
        <taxon>Pleosporomycetidae</taxon>
        <taxon>Pleosporales</taxon>
        <taxon>Lophiostomataceae</taxon>
        <taxon>Lophiostoma</taxon>
    </lineage>
</organism>
<reference evidence="1" key="1">
    <citation type="journal article" date="2020" name="Stud. Mycol.">
        <title>101 Dothideomycetes genomes: a test case for predicting lifestyles and emergence of pathogens.</title>
        <authorList>
            <person name="Haridas S."/>
            <person name="Albert R."/>
            <person name="Binder M."/>
            <person name="Bloem J."/>
            <person name="Labutti K."/>
            <person name="Salamov A."/>
            <person name="Andreopoulos B."/>
            <person name="Baker S."/>
            <person name="Barry K."/>
            <person name="Bills G."/>
            <person name="Bluhm B."/>
            <person name="Cannon C."/>
            <person name="Castanera R."/>
            <person name="Culley D."/>
            <person name="Daum C."/>
            <person name="Ezra D."/>
            <person name="Gonzalez J."/>
            <person name="Henrissat B."/>
            <person name="Kuo A."/>
            <person name="Liang C."/>
            <person name="Lipzen A."/>
            <person name="Lutzoni F."/>
            <person name="Magnuson J."/>
            <person name="Mondo S."/>
            <person name="Nolan M."/>
            <person name="Ohm R."/>
            <person name="Pangilinan J."/>
            <person name="Park H.-J."/>
            <person name="Ramirez L."/>
            <person name="Alfaro M."/>
            <person name="Sun H."/>
            <person name="Tritt A."/>
            <person name="Yoshinaga Y."/>
            <person name="Zwiers L.-H."/>
            <person name="Turgeon B."/>
            <person name="Goodwin S."/>
            <person name="Spatafora J."/>
            <person name="Crous P."/>
            <person name="Grigoriev I."/>
        </authorList>
    </citation>
    <scope>NUCLEOTIDE SEQUENCE</scope>
    <source>
        <strain evidence="1">CBS 122681</strain>
    </source>
</reference>
<evidence type="ECO:0000313" key="1">
    <source>
        <dbReference type="EMBL" id="KAF2646953.1"/>
    </source>
</evidence>
<feature type="non-terminal residue" evidence="1">
    <location>
        <position position="1"/>
    </location>
</feature>
<sequence length="66" mass="7755">FKPLLIAYLNKLVLLIYSSRGLRLITLRDFFSIFYKAWSNIIRPKLILSAFKATSIWLLNLARILN</sequence>
<dbReference type="Proteomes" id="UP000799324">
    <property type="component" value="Unassembled WGS sequence"/>
</dbReference>
<dbReference type="OrthoDB" id="3795915at2759"/>